<keyword evidence="1" id="KW-1133">Transmembrane helix</keyword>
<keyword evidence="1" id="KW-0472">Membrane</keyword>
<evidence type="ECO:0000256" key="1">
    <source>
        <dbReference type="SAM" id="Phobius"/>
    </source>
</evidence>
<dbReference type="Proteomes" id="UP000231453">
    <property type="component" value="Unassembled WGS sequence"/>
</dbReference>
<evidence type="ECO:0000313" key="2">
    <source>
        <dbReference type="EMBL" id="PIZ94926.1"/>
    </source>
</evidence>
<dbReference type="EMBL" id="PFPL01000070">
    <property type="protein sequence ID" value="PIZ94926.1"/>
    <property type="molecule type" value="Genomic_DNA"/>
</dbReference>
<gene>
    <name evidence="2" type="ORF">COX80_05445</name>
</gene>
<reference evidence="3" key="1">
    <citation type="submission" date="2017-09" db="EMBL/GenBank/DDBJ databases">
        <title>Depth-based differentiation of microbial function through sediment-hosted aquifers and enrichment of novel symbionts in the deep terrestrial subsurface.</title>
        <authorList>
            <person name="Probst A.J."/>
            <person name="Ladd B."/>
            <person name="Jarett J.K."/>
            <person name="Geller-Mcgrath D.E."/>
            <person name="Sieber C.M.K."/>
            <person name="Emerson J.B."/>
            <person name="Anantharaman K."/>
            <person name="Thomas B.C."/>
            <person name="Malmstrom R."/>
            <person name="Stieglmeier M."/>
            <person name="Klingl A."/>
            <person name="Woyke T."/>
            <person name="Ryan C.M."/>
            <person name="Banfield J.F."/>
        </authorList>
    </citation>
    <scope>NUCLEOTIDE SEQUENCE [LARGE SCALE GENOMIC DNA]</scope>
</reference>
<protein>
    <submittedName>
        <fullName evidence="2">Uncharacterized protein</fullName>
    </submittedName>
</protein>
<sequence length="155" mass="17620">MDEEKKMPVLNKKIESSFQKRRKNNRMIIFVVIILAILGVFYLLFSYISAQRELRMLKDPAAQEEVAKIEADKLVKTIGKLISLPEDQEPVVGTVNDANSLAEQQKFFINSQNGDKVLIYQSKAIIYRPSENKLINVGPVYVDSTSTESNIDINK</sequence>
<dbReference type="AlphaFoldDB" id="A0A2M7V845"/>
<feature type="transmembrane region" description="Helical" evidence="1">
    <location>
        <begin position="27"/>
        <end position="48"/>
    </location>
</feature>
<organism evidence="2 3">
    <name type="scientific">Candidatus Magasanikbacteria bacterium CG_4_10_14_0_2_um_filter_33_14</name>
    <dbReference type="NCBI Taxonomy" id="1974636"/>
    <lineage>
        <taxon>Bacteria</taxon>
        <taxon>Candidatus Magasanikiibacteriota</taxon>
    </lineage>
</organism>
<comment type="caution">
    <text evidence="2">The sequence shown here is derived from an EMBL/GenBank/DDBJ whole genome shotgun (WGS) entry which is preliminary data.</text>
</comment>
<proteinExistence type="predicted"/>
<name>A0A2M7V845_9BACT</name>
<accession>A0A2M7V845</accession>
<keyword evidence="1" id="KW-0812">Transmembrane</keyword>
<evidence type="ECO:0000313" key="3">
    <source>
        <dbReference type="Proteomes" id="UP000231453"/>
    </source>
</evidence>